<dbReference type="InterPro" id="IPR000992">
    <property type="entry name" value="SRP1_TIP1"/>
</dbReference>
<sequence length="170" mass="18457">MHLLTLLITFVLAQIVQAADSSDVAFFTRLVNDAQHHQQDYVKYMKTATEDVPSDFTSIAKEIQTYRDDSYTTLIDADHINMNQLESFASQLPWYSKRLAGGGGGSNSKGSSTSKGQSSSDSGDSTPTTEFNWIQVTTADYETQSSSTGGVNRVIAPAGLSFIVMLVSLI</sequence>
<keyword evidence="4" id="KW-1185">Reference proteome</keyword>
<evidence type="ECO:0000313" key="4">
    <source>
        <dbReference type="Proteomes" id="UP000095085"/>
    </source>
</evidence>
<dbReference type="STRING" id="984485.A0A1E4RJM8"/>
<reference evidence="4" key="1">
    <citation type="submission" date="2016-05" db="EMBL/GenBank/DDBJ databases">
        <title>Comparative genomics of biotechnologically important yeasts.</title>
        <authorList>
            <consortium name="DOE Joint Genome Institute"/>
            <person name="Riley R."/>
            <person name="Haridas S."/>
            <person name="Wolfe K.H."/>
            <person name="Lopes M.R."/>
            <person name="Hittinger C.T."/>
            <person name="Goker M."/>
            <person name="Salamov A."/>
            <person name="Wisecaver J."/>
            <person name="Long T.M."/>
            <person name="Aerts A.L."/>
            <person name="Barry K."/>
            <person name="Choi C."/>
            <person name="Clum A."/>
            <person name="Coughlan A.Y."/>
            <person name="Deshpande S."/>
            <person name="Douglass A.P."/>
            <person name="Hanson S.J."/>
            <person name="Klenk H.-P."/>
            <person name="Labutti K."/>
            <person name="Lapidus A."/>
            <person name="Lindquist E."/>
            <person name="Lipzen A."/>
            <person name="Meier-Kolthoff J.P."/>
            <person name="Ohm R.A."/>
            <person name="Otillar R.P."/>
            <person name="Pangilinan J."/>
            <person name="Peng Y."/>
            <person name="Rokas A."/>
            <person name="Rosa C.A."/>
            <person name="Scheuner C."/>
            <person name="Sibirny A.A."/>
            <person name="Slot J.C."/>
            <person name="Stielow J.B."/>
            <person name="Sun H."/>
            <person name="Kurtzman C.P."/>
            <person name="Blackwell M."/>
            <person name="Grigoriev I.V."/>
            <person name="Jeffries T.W."/>
        </authorList>
    </citation>
    <scope>NUCLEOTIDE SEQUENCE [LARGE SCALE GENOMIC DNA]</scope>
    <source>
        <strain evidence="4">NRRL Y-1933</strain>
    </source>
</reference>
<keyword evidence="2" id="KW-0732">Signal</keyword>
<proteinExistence type="predicted"/>
<organism evidence="3 4">
    <name type="scientific">Hyphopichia burtonii NRRL Y-1933</name>
    <dbReference type="NCBI Taxonomy" id="984485"/>
    <lineage>
        <taxon>Eukaryota</taxon>
        <taxon>Fungi</taxon>
        <taxon>Dikarya</taxon>
        <taxon>Ascomycota</taxon>
        <taxon>Saccharomycotina</taxon>
        <taxon>Pichiomycetes</taxon>
        <taxon>Debaryomycetaceae</taxon>
        <taxon>Hyphopichia</taxon>
    </lineage>
</organism>
<dbReference type="EMBL" id="KV454540">
    <property type="protein sequence ID" value="ODV67478.1"/>
    <property type="molecule type" value="Genomic_DNA"/>
</dbReference>
<evidence type="ECO:0000313" key="3">
    <source>
        <dbReference type="EMBL" id="ODV67478.1"/>
    </source>
</evidence>
<dbReference type="OrthoDB" id="4069694at2759"/>
<dbReference type="AlphaFoldDB" id="A0A1E4RJM8"/>
<name>A0A1E4RJM8_9ASCO</name>
<feature type="signal peptide" evidence="2">
    <location>
        <begin position="1"/>
        <end position="18"/>
    </location>
</feature>
<dbReference type="Proteomes" id="UP000095085">
    <property type="component" value="Unassembled WGS sequence"/>
</dbReference>
<dbReference type="Pfam" id="PF00660">
    <property type="entry name" value="SRP1_TIP1"/>
    <property type="match status" value="1"/>
</dbReference>
<evidence type="ECO:0000256" key="2">
    <source>
        <dbReference type="SAM" id="SignalP"/>
    </source>
</evidence>
<dbReference type="RefSeq" id="XP_020076545.1">
    <property type="nucleotide sequence ID" value="XM_020221000.1"/>
</dbReference>
<evidence type="ECO:0000256" key="1">
    <source>
        <dbReference type="SAM" id="MobiDB-lite"/>
    </source>
</evidence>
<feature type="region of interest" description="Disordered" evidence="1">
    <location>
        <begin position="101"/>
        <end position="129"/>
    </location>
</feature>
<accession>A0A1E4RJM8</accession>
<feature type="compositionally biased region" description="Low complexity" evidence="1">
    <location>
        <begin position="108"/>
        <end position="126"/>
    </location>
</feature>
<feature type="chain" id="PRO_5009162317" evidence="2">
    <location>
        <begin position="19"/>
        <end position="170"/>
    </location>
</feature>
<protein>
    <submittedName>
        <fullName evidence="3">Uncharacterized protein</fullName>
    </submittedName>
</protein>
<gene>
    <name evidence="3" type="ORF">HYPBUDRAFT_152403</name>
</gene>
<dbReference type="GeneID" id="30995550"/>